<feature type="region of interest" description="Disordered" evidence="1">
    <location>
        <begin position="60"/>
        <end position="104"/>
    </location>
</feature>
<protein>
    <submittedName>
        <fullName evidence="2">Uncharacterized protein</fullName>
    </submittedName>
</protein>
<dbReference type="Proteomes" id="UP000791080">
    <property type="component" value="Unassembled WGS sequence"/>
</dbReference>
<proteinExistence type="predicted"/>
<evidence type="ECO:0000313" key="2">
    <source>
        <dbReference type="EMBL" id="MCP2330457.1"/>
    </source>
</evidence>
<evidence type="ECO:0000256" key="1">
    <source>
        <dbReference type="SAM" id="MobiDB-lite"/>
    </source>
</evidence>
<comment type="caution">
    <text evidence="2">The sequence shown here is derived from an EMBL/GenBank/DDBJ whole genome shotgun (WGS) entry which is preliminary data.</text>
</comment>
<name>A0ABT1JD85_ACTCY</name>
<dbReference type="EMBL" id="AUBJ02000001">
    <property type="protein sequence ID" value="MCP2330457.1"/>
    <property type="molecule type" value="Genomic_DNA"/>
</dbReference>
<feature type="compositionally biased region" description="Low complexity" evidence="1">
    <location>
        <begin position="91"/>
        <end position="104"/>
    </location>
</feature>
<dbReference type="RefSeq" id="WP_245588729.1">
    <property type="nucleotide sequence ID" value="NZ_AUBJ02000001.1"/>
</dbReference>
<organism evidence="2 3">
    <name type="scientific">Actinoalloteichus caeruleus DSM 43889</name>
    <dbReference type="NCBI Taxonomy" id="1120930"/>
    <lineage>
        <taxon>Bacteria</taxon>
        <taxon>Bacillati</taxon>
        <taxon>Actinomycetota</taxon>
        <taxon>Actinomycetes</taxon>
        <taxon>Pseudonocardiales</taxon>
        <taxon>Pseudonocardiaceae</taxon>
        <taxon>Actinoalloteichus</taxon>
        <taxon>Actinoalloteichus cyanogriseus</taxon>
    </lineage>
</organism>
<reference evidence="2 3" key="1">
    <citation type="submission" date="2013-07" db="EMBL/GenBank/DDBJ databases">
        <authorList>
            <consortium name="DOE Joint Genome Institute"/>
            <person name="Reeve W."/>
            <person name="Huntemann M."/>
            <person name="Han J."/>
            <person name="Chen A."/>
            <person name="Kyrpides N."/>
            <person name="Mavromatis K."/>
            <person name="Markowitz V."/>
            <person name="Palaniappan K."/>
            <person name="Ivanova N."/>
            <person name="Schaumberg A."/>
            <person name="Pati A."/>
            <person name="Liolios K."/>
            <person name="Nordberg H.P."/>
            <person name="Cantor M.N."/>
            <person name="Hua S.X."/>
            <person name="Woyke T."/>
        </authorList>
    </citation>
    <scope>NUCLEOTIDE SEQUENCE [LARGE SCALE GENOMIC DNA]</scope>
    <source>
        <strain evidence="2 3">DSM 43889</strain>
    </source>
</reference>
<reference evidence="2 3" key="2">
    <citation type="submission" date="2022-06" db="EMBL/GenBank/DDBJ databases">
        <title>Genomic Encyclopedia of Type Strains, Phase I: the one thousand microbial genomes (KMG-I) project.</title>
        <authorList>
            <person name="Kyrpides N."/>
        </authorList>
    </citation>
    <scope>NUCLEOTIDE SEQUENCE [LARGE SCALE GENOMIC DNA]</scope>
    <source>
        <strain evidence="2 3">DSM 43889</strain>
    </source>
</reference>
<keyword evidence="3" id="KW-1185">Reference proteome</keyword>
<evidence type="ECO:0000313" key="3">
    <source>
        <dbReference type="Proteomes" id="UP000791080"/>
    </source>
</evidence>
<sequence>MSTEREEELAVALAHMARSLLAENTVQDTLNRVVEHAVDLVDGCEHAGILTLRVGHGEDRPRQVRTLPPPMTWSGGPTGSRPSWTKAPVWTRRSTASRSTASRI</sequence>
<gene>
    <name evidence="2" type="ORF">G443_000727</name>
</gene>
<accession>A0ABT1JD85</accession>